<reference evidence="1 2" key="1">
    <citation type="journal article" date="2021" name="Elife">
        <title>Chloroplast acquisition without the gene transfer in kleptoplastic sea slugs, Plakobranchus ocellatus.</title>
        <authorList>
            <person name="Maeda T."/>
            <person name="Takahashi S."/>
            <person name="Yoshida T."/>
            <person name="Shimamura S."/>
            <person name="Takaki Y."/>
            <person name="Nagai Y."/>
            <person name="Toyoda A."/>
            <person name="Suzuki Y."/>
            <person name="Arimoto A."/>
            <person name="Ishii H."/>
            <person name="Satoh N."/>
            <person name="Nishiyama T."/>
            <person name="Hasebe M."/>
            <person name="Maruyama T."/>
            <person name="Minagawa J."/>
            <person name="Obokata J."/>
            <person name="Shigenobu S."/>
        </authorList>
    </citation>
    <scope>NUCLEOTIDE SEQUENCE [LARGE SCALE GENOMIC DNA]</scope>
</reference>
<dbReference type="Proteomes" id="UP000762676">
    <property type="component" value="Unassembled WGS sequence"/>
</dbReference>
<sequence>MNLTFDNRNHTQNSAQKQVNLVQIRSFELTLSSERLAVEEFDGSAREAMPVTGRESALLPGNTIISQLVKLQFSKQYELSSYNFDRD</sequence>
<dbReference type="AlphaFoldDB" id="A0AAV4HIW0"/>
<dbReference type="EMBL" id="BMAT01005639">
    <property type="protein sequence ID" value="GFR97579.1"/>
    <property type="molecule type" value="Genomic_DNA"/>
</dbReference>
<organism evidence="1 2">
    <name type="scientific">Elysia marginata</name>
    <dbReference type="NCBI Taxonomy" id="1093978"/>
    <lineage>
        <taxon>Eukaryota</taxon>
        <taxon>Metazoa</taxon>
        <taxon>Spiralia</taxon>
        <taxon>Lophotrochozoa</taxon>
        <taxon>Mollusca</taxon>
        <taxon>Gastropoda</taxon>
        <taxon>Heterobranchia</taxon>
        <taxon>Euthyneura</taxon>
        <taxon>Panpulmonata</taxon>
        <taxon>Sacoglossa</taxon>
        <taxon>Placobranchoidea</taxon>
        <taxon>Plakobranchidae</taxon>
        <taxon>Elysia</taxon>
    </lineage>
</organism>
<keyword evidence="2" id="KW-1185">Reference proteome</keyword>
<evidence type="ECO:0000313" key="2">
    <source>
        <dbReference type="Proteomes" id="UP000762676"/>
    </source>
</evidence>
<accession>A0AAV4HIW0</accession>
<evidence type="ECO:0000313" key="1">
    <source>
        <dbReference type="EMBL" id="GFR97579.1"/>
    </source>
</evidence>
<name>A0AAV4HIW0_9GAST</name>
<proteinExistence type="predicted"/>
<protein>
    <submittedName>
        <fullName evidence="1">Uncharacterized protein</fullName>
    </submittedName>
</protein>
<comment type="caution">
    <text evidence="1">The sequence shown here is derived from an EMBL/GenBank/DDBJ whole genome shotgun (WGS) entry which is preliminary data.</text>
</comment>
<gene>
    <name evidence="1" type="ORF">ElyMa_002748800</name>
</gene>